<organism evidence="2 3">
    <name type="scientific">Streptomyces filipinensis</name>
    <dbReference type="NCBI Taxonomy" id="66887"/>
    <lineage>
        <taxon>Bacteria</taxon>
        <taxon>Bacillati</taxon>
        <taxon>Actinomycetota</taxon>
        <taxon>Actinomycetes</taxon>
        <taxon>Kitasatosporales</taxon>
        <taxon>Streptomycetaceae</taxon>
        <taxon>Streptomyces</taxon>
    </lineage>
</organism>
<accession>A0A918MAN8</accession>
<dbReference type="EMBL" id="BMTD01000005">
    <property type="protein sequence ID" value="GGU93813.1"/>
    <property type="molecule type" value="Genomic_DNA"/>
</dbReference>
<name>A0A918MAN8_9ACTN</name>
<protein>
    <submittedName>
        <fullName evidence="2">Uncharacterized protein</fullName>
    </submittedName>
</protein>
<reference evidence="2" key="2">
    <citation type="submission" date="2020-09" db="EMBL/GenBank/DDBJ databases">
        <authorList>
            <person name="Sun Q."/>
            <person name="Ohkuma M."/>
        </authorList>
    </citation>
    <scope>NUCLEOTIDE SEQUENCE</scope>
    <source>
        <strain evidence="2">JCM 4369</strain>
    </source>
</reference>
<evidence type="ECO:0000256" key="1">
    <source>
        <dbReference type="SAM" id="MobiDB-lite"/>
    </source>
</evidence>
<comment type="caution">
    <text evidence="2">The sequence shown here is derived from an EMBL/GenBank/DDBJ whole genome shotgun (WGS) entry which is preliminary data.</text>
</comment>
<feature type="compositionally biased region" description="Basic and acidic residues" evidence="1">
    <location>
        <begin position="67"/>
        <end position="76"/>
    </location>
</feature>
<dbReference type="RefSeq" id="WP_191874095.1">
    <property type="nucleotide sequence ID" value="NZ_BMTD01000005.1"/>
</dbReference>
<feature type="compositionally biased region" description="Basic and acidic residues" evidence="1">
    <location>
        <begin position="105"/>
        <end position="118"/>
    </location>
</feature>
<feature type="region of interest" description="Disordered" evidence="1">
    <location>
        <begin position="1"/>
        <end position="137"/>
    </location>
</feature>
<feature type="compositionally biased region" description="Polar residues" evidence="1">
    <location>
        <begin position="38"/>
        <end position="52"/>
    </location>
</feature>
<feature type="compositionally biased region" description="Basic and acidic residues" evidence="1">
    <location>
        <begin position="1"/>
        <end position="26"/>
    </location>
</feature>
<sequence length="137" mass="14858">MGTTDHRNQDRDADRGRGLADRVDQRRRGRRTVPRQGVHTSGHQSAQGQTDARTGRQLAGQQVTRMIRRDGREAGAPDHAAGEQQPANGDQRTVPEALRGAGGQKGDDRHECGTRDQGDTGAQSAPVPDFLAPQHVR</sequence>
<dbReference type="AlphaFoldDB" id="A0A918MAN8"/>
<proteinExistence type="predicted"/>
<gene>
    <name evidence="2" type="ORF">GCM10010260_31130</name>
</gene>
<reference evidence="2" key="1">
    <citation type="journal article" date="2014" name="Int. J. Syst. Evol. Microbiol.">
        <title>Complete genome sequence of Corynebacterium casei LMG S-19264T (=DSM 44701T), isolated from a smear-ripened cheese.</title>
        <authorList>
            <consortium name="US DOE Joint Genome Institute (JGI-PGF)"/>
            <person name="Walter F."/>
            <person name="Albersmeier A."/>
            <person name="Kalinowski J."/>
            <person name="Ruckert C."/>
        </authorList>
    </citation>
    <scope>NUCLEOTIDE SEQUENCE</scope>
    <source>
        <strain evidence="2">JCM 4369</strain>
    </source>
</reference>
<dbReference type="Proteomes" id="UP000618795">
    <property type="component" value="Unassembled WGS sequence"/>
</dbReference>
<evidence type="ECO:0000313" key="3">
    <source>
        <dbReference type="Proteomes" id="UP000618795"/>
    </source>
</evidence>
<keyword evidence="3" id="KW-1185">Reference proteome</keyword>
<evidence type="ECO:0000313" key="2">
    <source>
        <dbReference type="EMBL" id="GGU93813.1"/>
    </source>
</evidence>